<evidence type="ECO:0000256" key="6">
    <source>
        <dbReference type="ARBA" id="ARBA00022490"/>
    </source>
</evidence>
<feature type="repeat" description="WD" evidence="11">
    <location>
        <begin position="228"/>
        <end position="265"/>
    </location>
</feature>
<comment type="similarity">
    <text evidence="4">Belongs to the WD repeat ELP2 family.</text>
</comment>
<keyword evidence="10" id="KW-0539">Nucleus</keyword>
<dbReference type="SUPFAM" id="SSF50978">
    <property type="entry name" value="WD40 repeat-like"/>
    <property type="match status" value="2"/>
</dbReference>
<evidence type="ECO:0000256" key="9">
    <source>
        <dbReference type="ARBA" id="ARBA00022737"/>
    </source>
</evidence>
<evidence type="ECO:0000313" key="12">
    <source>
        <dbReference type="EMBL" id="CCJ31129.1"/>
    </source>
</evidence>
<dbReference type="InterPro" id="IPR015943">
    <property type="entry name" value="WD40/YVTN_repeat-like_dom_sf"/>
</dbReference>
<dbReference type="PANTHER" id="PTHR44111:SF1">
    <property type="entry name" value="ELONGATOR COMPLEX PROTEIN 2"/>
    <property type="match status" value="1"/>
</dbReference>
<dbReference type="Proteomes" id="UP000010422">
    <property type="component" value="Unassembled WGS sequence"/>
</dbReference>
<feature type="repeat" description="WD" evidence="11">
    <location>
        <begin position="649"/>
        <end position="680"/>
    </location>
</feature>
<keyword evidence="6" id="KW-0963">Cytoplasm</keyword>
<dbReference type="UniPathway" id="UPA00988"/>
<dbReference type="FunCoup" id="L0PGC4">
    <property type="interactions" value="401"/>
</dbReference>
<dbReference type="PROSITE" id="PS50082">
    <property type="entry name" value="WD_REPEATS_2"/>
    <property type="match status" value="6"/>
</dbReference>
<evidence type="ECO:0000256" key="1">
    <source>
        <dbReference type="ARBA" id="ARBA00004123"/>
    </source>
</evidence>
<evidence type="ECO:0000256" key="7">
    <source>
        <dbReference type="ARBA" id="ARBA00022574"/>
    </source>
</evidence>
<dbReference type="EMBL" id="CAKM01000279">
    <property type="protein sequence ID" value="CCJ31129.1"/>
    <property type="molecule type" value="Genomic_DNA"/>
</dbReference>
<dbReference type="GO" id="GO:0005634">
    <property type="term" value="C:nucleus"/>
    <property type="evidence" value="ECO:0007669"/>
    <property type="project" value="UniProtKB-SubCell"/>
</dbReference>
<comment type="pathway">
    <text evidence="3">tRNA modification; 5-methoxycarbonylmethyl-2-thiouridine-tRNA biosynthesis.</text>
</comment>
<feature type="repeat" description="WD" evidence="11">
    <location>
        <begin position="695"/>
        <end position="738"/>
    </location>
</feature>
<dbReference type="InterPro" id="IPR001680">
    <property type="entry name" value="WD40_rpt"/>
</dbReference>
<comment type="subcellular location">
    <subcellularLocation>
        <location evidence="2">Cytoplasm</location>
    </subcellularLocation>
    <subcellularLocation>
        <location evidence="1">Nucleus</location>
    </subcellularLocation>
</comment>
<evidence type="ECO:0000256" key="2">
    <source>
        <dbReference type="ARBA" id="ARBA00004496"/>
    </source>
</evidence>
<keyword evidence="8" id="KW-0819">tRNA processing</keyword>
<organism evidence="13">
    <name type="scientific">Pneumocystis jirovecii</name>
    <name type="common">Human pneumocystis pneumonia agent</name>
    <dbReference type="NCBI Taxonomy" id="42068"/>
    <lineage>
        <taxon>Eukaryota</taxon>
        <taxon>Fungi</taxon>
        <taxon>Dikarya</taxon>
        <taxon>Ascomycota</taxon>
        <taxon>Taphrinomycotina</taxon>
        <taxon>Pneumocystomycetes</taxon>
        <taxon>Pneumocystaceae</taxon>
        <taxon>Pneumocystis</taxon>
    </lineage>
</organism>
<dbReference type="VEuPathDB" id="FungiDB:PNEJI1_000129"/>
<dbReference type="GO" id="GO:0033588">
    <property type="term" value="C:elongator holoenzyme complex"/>
    <property type="evidence" value="ECO:0007669"/>
    <property type="project" value="InterPro"/>
</dbReference>
<dbReference type="AlphaFoldDB" id="L0PGC4"/>
<evidence type="ECO:0000256" key="4">
    <source>
        <dbReference type="ARBA" id="ARBA00005881"/>
    </source>
</evidence>
<evidence type="ECO:0000256" key="8">
    <source>
        <dbReference type="ARBA" id="ARBA00022694"/>
    </source>
</evidence>
<dbReference type="InterPro" id="IPR036322">
    <property type="entry name" value="WD40_repeat_dom_sf"/>
</dbReference>
<keyword evidence="7 11" id="KW-0853">WD repeat</keyword>
<accession>L0PGC4</accession>
<comment type="caution">
    <text evidence="12">The sequence shown here is derived from an EMBL/GenBank/DDBJ whole genome shotgun (WGS) entry which is preliminary data.</text>
</comment>
<evidence type="ECO:0000256" key="11">
    <source>
        <dbReference type="PROSITE-ProRule" id="PRU00221"/>
    </source>
</evidence>
<evidence type="ECO:0000256" key="10">
    <source>
        <dbReference type="ARBA" id="ARBA00023242"/>
    </source>
</evidence>
<sequence length="835" mass="94264">MKIDIDIGFHGNTFGKILTTRFFKITMEEGLWAAMISSGCNSSPNVSDWSPYSGLIAFGTHQNVALYDPFNVNCNGIFETLIGHTGSVTAVRFFWGFCDKKEGILSGSLDSTVKIWKKKTNCFECVYTILEHKSPIHVLATLASYIIIGATDGMISIWKINDLDTYELFIDNIQVINSVNMYPLSMSLHVLPNTTNMLFTVGGSSNLIDVYVSSIVNGKYVFTYISSLDGHSDWVRSLDITVEQKTGDLLLASASQDKYVRIWRIAHIFVCEKGETASNELKNNDNEIDILLTNKIFNFLVEEENIIHKYSVSFDALLMGHDDWIFTCSWHPNGELKLLTASADTSLIIWHPDNHSGIWVSLCRVGELSLSKGSSTATGSFGGFFGGLWGPNGKDIACWTRSGGWRIFSNIKDNWIERISITGHMKAVKSISWSPHGEFLVSSSLDQTTRLFAPWIRQDENGKLQETWHEFSRPQIHGYDMNCVSMLDTWQLVSGADEKVIRVFNPIKPIARLISKLSNINYDKKIENLSDAANVPLLGLSNKVADSINNVSENKLNSSDIKDTLNFSDREDFKQNIIDLKTPPFEEHLQMHTLWPEVEKLYAHGYEIIAIASSHDKTLIVSTCKATTSEHAVLRLFNTSTWQEILPPLSAHTLTVTRVQFSEDDKYILSAGRDRTFALFVRTSEKNIYKLIETKTAHSRIIWDCCWAPKTIGNIFVTASRDKTIKIWKFETEKTKSECLITLKFPDAVTSVDICTYLINYSCFMAVGMESGAIVILKSNENDICQWKKVFDIPKTLLPGASISRLQWRPFLKLNTHYLGIASEDHSTRIYKFKL</sequence>
<feature type="repeat" description="WD" evidence="11">
    <location>
        <begin position="318"/>
        <end position="350"/>
    </location>
</feature>
<evidence type="ECO:0000313" key="13">
    <source>
        <dbReference type="Proteomes" id="UP000010422"/>
    </source>
</evidence>
<dbReference type="InParanoid" id="L0PGC4"/>
<feature type="repeat" description="WD" evidence="11">
    <location>
        <begin position="421"/>
        <end position="452"/>
    </location>
</feature>
<dbReference type="SMART" id="SM00320">
    <property type="entry name" value="WD40"/>
    <property type="match status" value="10"/>
</dbReference>
<name>L0PGC4_PNEJI</name>
<reference evidence="12 13" key="1">
    <citation type="journal article" date="2012" name="MBio">
        <title>De novo assembly of the Pneumocystis jirovecii genome from a single bronchoalveolar lavage fluid specimen from a patient.</title>
        <authorList>
            <person name="Cisse O.H."/>
            <person name="Pagni M."/>
            <person name="Hauser P.M."/>
        </authorList>
    </citation>
    <scope>NUCLEOTIDE SEQUENCE [LARGE SCALE GENOMIC DNA]</scope>
    <source>
        <strain evidence="12 13">SE8</strain>
    </source>
</reference>
<dbReference type="PANTHER" id="PTHR44111">
    <property type="entry name" value="ELONGATOR COMPLEX PROTEIN 2"/>
    <property type="match status" value="1"/>
</dbReference>
<proteinExistence type="inferred from homology"/>
<evidence type="ECO:0000256" key="3">
    <source>
        <dbReference type="ARBA" id="ARBA00005043"/>
    </source>
</evidence>
<dbReference type="GO" id="GO:0005737">
    <property type="term" value="C:cytoplasm"/>
    <property type="evidence" value="ECO:0007669"/>
    <property type="project" value="UniProtKB-SubCell"/>
</dbReference>
<dbReference type="PROSITE" id="PS50294">
    <property type="entry name" value="WD_REPEATS_REGION"/>
    <property type="match status" value="3"/>
</dbReference>
<feature type="repeat" description="WD" evidence="11">
    <location>
        <begin position="81"/>
        <end position="117"/>
    </location>
</feature>
<dbReference type="GO" id="GO:0002098">
    <property type="term" value="P:tRNA wobble uridine modification"/>
    <property type="evidence" value="ECO:0007669"/>
    <property type="project" value="InterPro"/>
</dbReference>
<protein>
    <recommendedName>
        <fullName evidence="5">Elongator complex protein 2</fullName>
    </recommendedName>
</protein>
<dbReference type="InterPro" id="IPR020472">
    <property type="entry name" value="WD40_PAC1"/>
</dbReference>
<keyword evidence="9" id="KW-0677">Repeat</keyword>
<dbReference type="Pfam" id="PF00400">
    <property type="entry name" value="WD40"/>
    <property type="match status" value="6"/>
</dbReference>
<dbReference type="Gene3D" id="2.130.10.10">
    <property type="entry name" value="YVTN repeat-like/Quinoprotein amine dehydrogenase"/>
    <property type="match status" value="3"/>
</dbReference>
<dbReference type="STRING" id="1209962.L0PGC4"/>
<dbReference type="PRINTS" id="PR00320">
    <property type="entry name" value="GPROTEINBRPT"/>
</dbReference>
<dbReference type="InterPro" id="IPR037289">
    <property type="entry name" value="Elp2"/>
</dbReference>
<dbReference type="FunFam" id="2.130.10.10:FF:000400">
    <property type="entry name" value="Elongator acetyltransferase complex subunit 2"/>
    <property type="match status" value="1"/>
</dbReference>
<evidence type="ECO:0000256" key="5">
    <source>
        <dbReference type="ARBA" id="ARBA00020267"/>
    </source>
</evidence>
<gene>
    <name evidence="12" type="ORF">PNEJI1_000129</name>
</gene>